<accession>A0ABT6G596</accession>
<name>A0ABT6G596_9FLAO</name>
<dbReference type="EMBL" id="JARSBN010000009">
    <property type="protein sequence ID" value="MDG4717077.1"/>
    <property type="molecule type" value="Genomic_DNA"/>
</dbReference>
<sequence>MNKRHIIYTIIIVLLYSCVGVKPRSTGKVSKYIEDFYLGDGNMQYFVKPIDYEDANYKITKLDATFRRIDKKTDSVTVNFNIYLKNDDKVSNIEIKEGLSTYETDKISTFFTKRDDDLINHRLSIKLPYEFYLKNLLNGTHSITITSEKDSNKISPSKRSKKKLPIIKEKIYNLL</sequence>
<evidence type="ECO:0008006" key="4">
    <source>
        <dbReference type="Google" id="ProtNLM"/>
    </source>
</evidence>
<keyword evidence="3" id="KW-1185">Reference proteome</keyword>
<evidence type="ECO:0000313" key="3">
    <source>
        <dbReference type="Proteomes" id="UP001529085"/>
    </source>
</evidence>
<dbReference type="Proteomes" id="UP001529085">
    <property type="component" value="Unassembled WGS sequence"/>
</dbReference>
<proteinExistence type="predicted"/>
<reference evidence="2 3" key="1">
    <citation type="submission" date="2023-03" db="EMBL/GenBank/DDBJ databases">
        <title>Strain YYF002 represents a novel species in the genus Winogradskyella isolated from seawater.</title>
        <authorList>
            <person name="Fu Z.-Y."/>
        </authorList>
    </citation>
    <scope>NUCLEOTIDE SEQUENCE [LARGE SCALE GENOMIC DNA]</scope>
    <source>
        <strain evidence="2 3">YYF002</strain>
    </source>
</reference>
<dbReference type="RefSeq" id="WP_278006499.1">
    <property type="nucleotide sequence ID" value="NZ_JARSBN010000009.1"/>
</dbReference>
<keyword evidence="1" id="KW-0812">Transmembrane</keyword>
<evidence type="ECO:0000256" key="1">
    <source>
        <dbReference type="SAM" id="Phobius"/>
    </source>
</evidence>
<feature type="transmembrane region" description="Helical" evidence="1">
    <location>
        <begin position="6"/>
        <end position="23"/>
    </location>
</feature>
<organism evidence="2 3">
    <name type="scientific">Winogradskyella marincola</name>
    <dbReference type="NCBI Taxonomy" id="3037795"/>
    <lineage>
        <taxon>Bacteria</taxon>
        <taxon>Pseudomonadati</taxon>
        <taxon>Bacteroidota</taxon>
        <taxon>Flavobacteriia</taxon>
        <taxon>Flavobacteriales</taxon>
        <taxon>Flavobacteriaceae</taxon>
        <taxon>Winogradskyella</taxon>
    </lineage>
</organism>
<protein>
    <recommendedName>
        <fullName evidence="4">Lipoprotein</fullName>
    </recommendedName>
</protein>
<comment type="caution">
    <text evidence="2">The sequence shown here is derived from an EMBL/GenBank/DDBJ whole genome shotgun (WGS) entry which is preliminary data.</text>
</comment>
<evidence type="ECO:0000313" key="2">
    <source>
        <dbReference type="EMBL" id="MDG4717077.1"/>
    </source>
</evidence>
<keyword evidence="1" id="KW-1133">Transmembrane helix</keyword>
<keyword evidence="1" id="KW-0472">Membrane</keyword>
<dbReference type="PROSITE" id="PS51257">
    <property type="entry name" value="PROKAR_LIPOPROTEIN"/>
    <property type="match status" value="1"/>
</dbReference>
<gene>
    <name evidence="2" type="ORF">P7122_14420</name>
</gene>